<dbReference type="Proteomes" id="UP000192656">
    <property type="component" value="Unassembled WGS sequence"/>
</dbReference>
<evidence type="ECO:0000313" key="2">
    <source>
        <dbReference type="Proteomes" id="UP000192656"/>
    </source>
</evidence>
<evidence type="ECO:0000313" key="1">
    <source>
        <dbReference type="EMBL" id="SMC34646.1"/>
    </source>
</evidence>
<dbReference type="EMBL" id="FWXR01000001">
    <property type="protein sequence ID" value="SMC34646.1"/>
    <property type="molecule type" value="Genomic_DNA"/>
</dbReference>
<reference evidence="1 2" key="1">
    <citation type="submission" date="2017-04" db="EMBL/GenBank/DDBJ databases">
        <authorList>
            <person name="Afonso C.L."/>
            <person name="Miller P.J."/>
            <person name="Scott M.A."/>
            <person name="Spackman E."/>
            <person name="Goraichik I."/>
            <person name="Dimitrov K.M."/>
            <person name="Suarez D.L."/>
            <person name="Swayne D.E."/>
        </authorList>
    </citation>
    <scope>NUCLEOTIDE SEQUENCE [LARGE SCALE GENOMIC DNA]</scope>
    <source>
        <strain evidence="1 2">CGMCC 1.10972</strain>
    </source>
</reference>
<gene>
    <name evidence="1" type="ORF">SAMN06297251_101222</name>
</gene>
<dbReference type="OrthoDB" id="8481022at2"/>
<sequence>MGGTRPEKCVLCGDPCVKTHIVPRAFAHDIRQNEKHLVVGYSNRNGWTHSQSGISEYLLCGAHEKALLFSDTYGVDFARRASALSANFHEAGNLIFVPNPKPDFLGKFALSVIWRHVVSSQGKALGLSLGTHRKPIEDFIFRGMDWPYKLLLLRPSESLRKERIDIISMPSRGRFLGLNSWRFTVPGVAVVALVNNQAFPSKFEEFAASKDPSPIIDLGPLDIEQDPGSRYIFDRIKRQR</sequence>
<dbReference type="AlphaFoldDB" id="A0A1W1YES8"/>
<organism evidence="1 2">
    <name type="scientific">Fulvimarina manganoxydans</name>
    <dbReference type="NCBI Taxonomy" id="937218"/>
    <lineage>
        <taxon>Bacteria</taxon>
        <taxon>Pseudomonadati</taxon>
        <taxon>Pseudomonadota</taxon>
        <taxon>Alphaproteobacteria</taxon>
        <taxon>Hyphomicrobiales</taxon>
        <taxon>Aurantimonadaceae</taxon>
        <taxon>Fulvimarina</taxon>
    </lineage>
</organism>
<protein>
    <submittedName>
        <fullName evidence="1">Uncharacterized protein</fullName>
    </submittedName>
</protein>
<keyword evidence="2" id="KW-1185">Reference proteome</keyword>
<name>A0A1W1YES8_9HYPH</name>
<accession>A0A1W1YES8</accession>
<proteinExistence type="predicted"/>
<dbReference type="RefSeq" id="WP_139798143.1">
    <property type="nucleotide sequence ID" value="NZ_FWXR01000001.1"/>
</dbReference>